<gene>
    <name evidence="1" type="ORF">EUGRSUZ_B01104</name>
</gene>
<sequence>MIQFFLKTQELLGCLRHVLVSPQKALLMKYECSKKTGRNALLQQERVRPPFPAAAEEFVRGHPPLGSGNPHGDPAPYGQNSIRQFLFSHGSSFASIDAAPFFHF</sequence>
<organism evidence="1">
    <name type="scientific">Eucalyptus grandis</name>
    <name type="common">Flooded gum</name>
    <dbReference type="NCBI Taxonomy" id="71139"/>
    <lineage>
        <taxon>Eukaryota</taxon>
        <taxon>Viridiplantae</taxon>
        <taxon>Streptophyta</taxon>
        <taxon>Embryophyta</taxon>
        <taxon>Tracheophyta</taxon>
        <taxon>Spermatophyta</taxon>
        <taxon>Magnoliopsida</taxon>
        <taxon>eudicotyledons</taxon>
        <taxon>Gunneridae</taxon>
        <taxon>Pentapetalae</taxon>
        <taxon>rosids</taxon>
        <taxon>malvids</taxon>
        <taxon>Myrtales</taxon>
        <taxon>Myrtaceae</taxon>
        <taxon>Myrtoideae</taxon>
        <taxon>Eucalypteae</taxon>
        <taxon>Eucalyptus</taxon>
    </lineage>
</organism>
<evidence type="ECO:0000313" key="1">
    <source>
        <dbReference type="EMBL" id="KCW84240.1"/>
    </source>
</evidence>
<dbReference type="AlphaFoldDB" id="A0A059D1Y8"/>
<dbReference type="EMBL" id="KK198754">
    <property type="protein sequence ID" value="KCW84240.1"/>
    <property type="molecule type" value="Genomic_DNA"/>
</dbReference>
<name>A0A059D1Y8_EUCGR</name>
<dbReference type="Gramene" id="KCW84240">
    <property type="protein sequence ID" value="KCW84240"/>
    <property type="gene ID" value="EUGRSUZ_B01104"/>
</dbReference>
<reference evidence="1" key="1">
    <citation type="submission" date="2013-07" db="EMBL/GenBank/DDBJ databases">
        <title>The genome of Eucalyptus grandis.</title>
        <authorList>
            <person name="Schmutz J."/>
            <person name="Hayes R."/>
            <person name="Myburg A."/>
            <person name="Tuskan G."/>
            <person name="Grattapaglia D."/>
            <person name="Rokhsar D.S."/>
        </authorList>
    </citation>
    <scope>NUCLEOTIDE SEQUENCE</scope>
    <source>
        <tissue evidence="1">Leaf extractions</tissue>
    </source>
</reference>
<accession>A0A059D1Y8</accession>
<proteinExistence type="predicted"/>
<protein>
    <submittedName>
        <fullName evidence="1">Uncharacterized protein</fullName>
    </submittedName>
</protein>
<dbReference type="InParanoid" id="A0A059D1Y8"/>